<dbReference type="GO" id="GO:0003676">
    <property type="term" value="F:nucleic acid binding"/>
    <property type="evidence" value="ECO:0007669"/>
    <property type="project" value="InterPro"/>
</dbReference>
<gene>
    <name evidence="3" type="ORF">NMOB1V02_LOCUS6458</name>
</gene>
<keyword evidence="1" id="KW-0863">Zinc-finger</keyword>
<dbReference type="InterPro" id="IPR005312">
    <property type="entry name" value="DUF1759"/>
</dbReference>
<reference evidence="3" key="1">
    <citation type="submission" date="2020-11" db="EMBL/GenBank/DDBJ databases">
        <authorList>
            <person name="Tran Van P."/>
        </authorList>
    </citation>
    <scope>NUCLEOTIDE SEQUENCE</scope>
</reference>
<proteinExistence type="predicted"/>
<dbReference type="Gene3D" id="4.10.60.10">
    <property type="entry name" value="Zinc finger, CCHC-type"/>
    <property type="match status" value="1"/>
</dbReference>
<evidence type="ECO:0000259" key="2">
    <source>
        <dbReference type="PROSITE" id="PS50158"/>
    </source>
</evidence>
<evidence type="ECO:0000256" key="1">
    <source>
        <dbReference type="PROSITE-ProRule" id="PRU00047"/>
    </source>
</evidence>
<keyword evidence="1" id="KW-0862">Zinc</keyword>
<dbReference type="Pfam" id="PF03564">
    <property type="entry name" value="DUF1759"/>
    <property type="match status" value="1"/>
</dbReference>
<evidence type="ECO:0000313" key="4">
    <source>
        <dbReference type="Proteomes" id="UP000678499"/>
    </source>
</evidence>
<dbReference type="PROSITE" id="PS50158">
    <property type="entry name" value="ZF_CCHC"/>
    <property type="match status" value="1"/>
</dbReference>
<dbReference type="Proteomes" id="UP000678499">
    <property type="component" value="Unassembled WGS sequence"/>
</dbReference>
<sequence length="411" mass="47799">MGDRMMMELSALDLKSYTAQELSDAMARALCHVQHLSGFELIKPFEGGTTKFIHFLFSFEELIVKGLKCGALKFMVLKKYLRGEALYLVKNIGVHKDAYKDALEILKIEYASPSRIIRDVMKKLEDFPAIKVFDEKKLDDLKFLVLGIAMTLNHYDMTADLNSFLLMALIKDKLPAELHVAWDPLIRKMLIPKKERYIFLSLIYQDIKKKLARTPEIRMYDRVELRNFSNVIDSIARILNENNMGSDYFLLEFLCVLKYLPVDLRLKWVQSIREKETPVKQTQLESFAAFLHQIIQDWQAVDVVIDENRKFDGCSADETESEPEVIAAEEKRCLNCKRNNHVLEDCFYFLEKSAKRRTQKAINLNLCFKCLKQGHTSRRCKAKLESCESCHEKHHALLHCSRVRPYLLADS</sequence>
<dbReference type="OrthoDB" id="8194935at2759"/>
<dbReference type="SUPFAM" id="SSF57756">
    <property type="entry name" value="Retrovirus zinc finger-like domains"/>
    <property type="match status" value="1"/>
</dbReference>
<evidence type="ECO:0000313" key="3">
    <source>
        <dbReference type="EMBL" id="CAD7278761.1"/>
    </source>
</evidence>
<dbReference type="InterPro" id="IPR001878">
    <property type="entry name" value="Znf_CCHC"/>
</dbReference>
<name>A0A7R9BRM9_9CRUS</name>
<organism evidence="3">
    <name type="scientific">Notodromas monacha</name>
    <dbReference type="NCBI Taxonomy" id="399045"/>
    <lineage>
        <taxon>Eukaryota</taxon>
        <taxon>Metazoa</taxon>
        <taxon>Ecdysozoa</taxon>
        <taxon>Arthropoda</taxon>
        <taxon>Crustacea</taxon>
        <taxon>Oligostraca</taxon>
        <taxon>Ostracoda</taxon>
        <taxon>Podocopa</taxon>
        <taxon>Podocopida</taxon>
        <taxon>Cypridocopina</taxon>
        <taxon>Cypridoidea</taxon>
        <taxon>Cyprididae</taxon>
        <taxon>Notodromas</taxon>
    </lineage>
</organism>
<feature type="domain" description="CCHC-type" evidence="2">
    <location>
        <begin position="367"/>
        <end position="381"/>
    </location>
</feature>
<dbReference type="EMBL" id="CAJPEX010001352">
    <property type="protein sequence ID" value="CAG0918913.1"/>
    <property type="molecule type" value="Genomic_DNA"/>
</dbReference>
<dbReference type="EMBL" id="OA883389">
    <property type="protein sequence ID" value="CAD7278761.1"/>
    <property type="molecule type" value="Genomic_DNA"/>
</dbReference>
<keyword evidence="4" id="KW-1185">Reference proteome</keyword>
<dbReference type="GO" id="GO:0008270">
    <property type="term" value="F:zinc ion binding"/>
    <property type="evidence" value="ECO:0007669"/>
    <property type="project" value="UniProtKB-KW"/>
</dbReference>
<dbReference type="SMART" id="SM00343">
    <property type="entry name" value="ZnF_C2HC"/>
    <property type="match status" value="2"/>
</dbReference>
<dbReference type="PANTHER" id="PTHR47331">
    <property type="entry name" value="PHD-TYPE DOMAIN-CONTAINING PROTEIN"/>
    <property type="match status" value="1"/>
</dbReference>
<keyword evidence="1" id="KW-0479">Metal-binding</keyword>
<accession>A0A7R9BRM9</accession>
<dbReference type="AlphaFoldDB" id="A0A7R9BRM9"/>
<protein>
    <recommendedName>
        <fullName evidence="2">CCHC-type domain-containing protein</fullName>
    </recommendedName>
</protein>
<dbReference type="InterPro" id="IPR036875">
    <property type="entry name" value="Znf_CCHC_sf"/>
</dbReference>